<reference evidence="1 2" key="1">
    <citation type="journal article" date="2018" name="Mol. Biol. Evol.">
        <title>Analysis of the draft genome of the red seaweed Gracilariopsis chorda provides insights into genome size evolution in Rhodophyta.</title>
        <authorList>
            <person name="Lee J."/>
            <person name="Yang E.C."/>
            <person name="Graf L."/>
            <person name="Yang J.H."/>
            <person name="Qiu H."/>
            <person name="Zel Zion U."/>
            <person name="Chan C.X."/>
            <person name="Stephens T.G."/>
            <person name="Weber A.P.M."/>
            <person name="Boo G.H."/>
            <person name="Boo S.M."/>
            <person name="Kim K.M."/>
            <person name="Shin Y."/>
            <person name="Jung M."/>
            <person name="Lee S.J."/>
            <person name="Yim H.S."/>
            <person name="Lee J.H."/>
            <person name="Bhattacharya D."/>
            <person name="Yoon H.S."/>
        </authorList>
    </citation>
    <scope>NUCLEOTIDE SEQUENCE [LARGE SCALE GENOMIC DNA]</scope>
    <source>
        <strain evidence="1 2">SKKU-2015</strain>
        <tissue evidence="1">Whole body</tissue>
    </source>
</reference>
<comment type="caution">
    <text evidence="1">The sequence shown here is derived from an EMBL/GenBank/DDBJ whole genome shotgun (WGS) entry which is preliminary data.</text>
</comment>
<accession>A0A2V3IKA2</accession>
<sequence length="111" mass="12332">MATSEQLDINMFCATAEDVMASDLSTPLDDLLSGLLSPADSLPPLHEDFLSSFISDEPWDTTDPPLALRRTPTPPLSLCEHSTCHFESWQDVVTSFARLDQTERVRVVHAM</sequence>
<evidence type="ECO:0000313" key="2">
    <source>
        <dbReference type="Proteomes" id="UP000247409"/>
    </source>
</evidence>
<gene>
    <name evidence="1" type="ORF">BWQ96_07788</name>
</gene>
<name>A0A2V3IKA2_9FLOR</name>
<organism evidence="1 2">
    <name type="scientific">Gracilariopsis chorda</name>
    <dbReference type="NCBI Taxonomy" id="448386"/>
    <lineage>
        <taxon>Eukaryota</taxon>
        <taxon>Rhodophyta</taxon>
        <taxon>Florideophyceae</taxon>
        <taxon>Rhodymeniophycidae</taxon>
        <taxon>Gracilariales</taxon>
        <taxon>Gracilariaceae</taxon>
        <taxon>Gracilariopsis</taxon>
    </lineage>
</organism>
<dbReference type="Proteomes" id="UP000247409">
    <property type="component" value="Unassembled WGS sequence"/>
</dbReference>
<keyword evidence="2" id="KW-1185">Reference proteome</keyword>
<evidence type="ECO:0000313" key="1">
    <source>
        <dbReference type="EMBL" id="PXF42479.1"/>
    </source>
</evidence>
<dbReference type="EMBL" id="NBIV01000161">
    <property type="protein sequence ID" value="PXF42479.1"/>
    <property type="molecule type" value="Genomic_DNA"/>
</dbReference>
<protein>
    <submittedName>
        <fullName evidence="1">Uncharacterized protein</fullName>
    </submittedName>
</protein>
<proteinExistence type="predicted"/>
<dbReference type="AlphaFoldDB" id="A0A2V3IKA2"/>